<dbReference type="Gene3D" id="3.40.50.300">
    <property type="entry name" value="P-loop containing nucleotide triphosphate hydrolases"/>
    <property type="match status" value="1"/>
</dbReference>
<protein>
    <recommendedName>
        <fullName evidence="10">Probable GTP-binding protein EngB</fullName>
    </recommendedName>
</protein>
<evidence type="ECO:0000256" key="9">
    <source>
        <dbReference type="ARBA" id="ARBA00023306"/>
    </source>
</evidence>
<organism evidence="12 13">
    <name type="scientific">Yanshouia hominis</name>
    <dbReference type="NCBI Taxonomy" id="2763673"/>
    <lineage>
        <taxon>Bacteria</taxon>
        <taxon>Bacillati</taxon>
        <taxon>Bacillota</taxon>
        <taxon>Clostridia</taxon>
        <taxon>Eubacteriales</taxon>
        <taxon>Oscillospiraceae</taxon>
        <taxon>Yanshouia</taxon>
    </lineage>
</organism>
<evidence type="ECO:0000259" key="11">
    <source>
        <dbReference type="PROSITE" id="PS51706"/>
    </source>
</evidence>
<gene>
    <name evidence="10" type="primary">engB</name>
    <name evidence="12" type="ORF">H8717_09070</name>
</gene>
<dbReference type="CDD" id="cd01876">
    <property type="entry name" value="YihA_EngB"/>
    <property type="match status" value="1"/>
</dbReference>
<proteinExistence type="inferred from homology"/>
<sequence length="207" mass="23256">MNYHLVVFEKAFGLSQQLSDSDCPEFVFTGRSNVGKSSLLNKIFNRRSLARVSSMPGKTATINFYRAGEVRFVDLPGYGFAKVAKGERRRWDELIGGYFGQSRDIRIVFLLVDMRHPPSSDDLTMADYLIDTETPFVVLLTKADKLNKTQRTARLAAFAQEFSCGEEITMIPCSSETGEGVDAVREIIEDLSQPDDEPESGGEQRFY</sequence>
<accession>A0ABR7NLM9</accession>
<reference evidence="12 13" key="1">
    <citation type="submission" date="2020-08" db="EMBL/GenBank/DDBJ databases">
        <title>Genome public.</title>
        <authorList>
            <person name="Liu C."/>
            <person name="Sun Q."/>
        </authorList>
    </citation>
    <scope>NUCLEOTIDE SEQUENCE [LARGE SCALE GENOMIC DNA]</scope>
    <source>
        <strain evidence="12 13">BX1</strain>
    </source>
</reference>
<keyword evidence="8 10" id="KW-0717">Septation</keyword>
<feature type="domain" description="EngB-type G" evidence="11">
    <location>
        <begin position="22"/>
        <end position="194"/>
    </location>
</feature>
<dbReference type="EMBL" id="JACRTB010000012">
    <property type="protein sequence ID" value="MBC8576553.1"/>
    <property type="molecule type" value="Genomic_DNA"/>
</dbReference>
<evidence type="ECO:0000256" key="2">
    <source>
        <dbReference type="ARBA" id="ARBA00009638"/>
    </source>
</evidence>
<keyword evidence="7 10" id="KW-0342">GTP-binding</keyword>
<evidence type="ECO:0000256" key="7">
    <source>
        <dbReference type="ARBA" id="ARBA00023134"/>
    </source>
</evidence>
<keyword evidence="4" id="KW-0479">Metal-binding</keyword>
<name>A0ABR7NLM9_9FIRM</name>
<evidence type="ECO:0000313" key="12">
    <source>
        <dbReference type="EMBL" id="MBC8576553.1"/>
    </source>
</evidence>
<dbReference type="PANTHER" id="PTHR11649">
    <property type="entry name" value="MSS1/TRME-RELATED GTP-BINDING PROTEIN"/>
    <property type="match status" value="1"/>
</dbReference>
<dbReference type="InterPro" id="IPR027417">
    <property type="entry name" value="P-loop_NTPase"/>
</dbReference>
<evidence type="ECO:0000256" key="6">
    <source>
        <dbReference type="ARBA" id="ARBA00022842"/>
    </source>
</evidence>
<dbReference type="HAMAP" id="MF_00321">
    <property type="entry name" value="GTPase_EngB"/>
    <property type="match status" value="1"/>
</dbReference>
<keyword evidence="9 10" id="KW-0131">Cell cycle</keyword>
<dbReference type="Pfam" id="PF01926">
    <property type="entry name" value="MMR_HSR1"/>
    <property type="match status" value="1"/>
</dbReference>
<comment type="cofactor">
    <cofactor evidence="1">
        <name>Mg(2+)</name>
        <dbReference type="ChEBI" id="CHEBI:18420"/>
    </cofactor>
</comment>
<evidence type="ECO:0000313" key="13">
    <source>
        <dbReference type="Proteomes" id="UP000658131"/>
    </source>
</evidence>
<comment type="function">
    <text evidence="10">Necessary for normal cell division and for the maintenance of normal septation.</text>
</comment>
<dbReference type="InterPro" id="IPR030393">
    <property type="entry name" value="G_ENGB_dom"/>
</dbReference>
<dbReference type="InterPro" id="IPR006073">
    <property type="entry name" value="GTP-bd"/>
</dbReference>
<dbReference type="PROSITE" id="PS51706">
    <property type="entry name" value="G_ENGB"/>
    <property type="match status" value="1"/>
</dbReference>
<dbReference type="Proteomes" id="UP000658131">
    <property type="component" value="Unassembled WGS sequence"/>
</dbReference>
<dbReference type="NCBIfam" id="TIGR03598">
    <property type="entry name" value="GTPase_YsxC"/>
    <property type="match status" value="1"/>
</dbReference>
<dbReference type="SUPFAM" id="SSF52540">
    <property type="entry name" value="P-loop containing nucleoside triphosphate hydrolases"/>
    <property type="match status" value="1"/>
</dbReference>
<evidence type="ECO:0000256" key="4">
    <source>
        <dbReference type="ARBA" id="ARBA00022723"/>
    </source>
</evidence>
<keyword evidence="13" id="KW-1185">Reference proteome</keyword>
<evidence type="ECO:0000256" key="5">
    <source>
        <dbReference type="ARBA" id="ARBA00022741"/>
    </source>
</evidence>
<evidence type="ECO:0000256" key="3">
    <source>
        <dbReference type="ARBA" id="ARBA00022618"/>
    </source>
</evidence>
<comment type="caution">
    <text evidence="12">The sequence shown here is derived from an EMBL/GenBank/DDBJ whole genome shotgun (WGS) entry which is preliminary data.</text>
</comment>
<evidence type="ECO:0000256" key="1">
    <source>
        <dbReference type="ARBA" id="ARBA00001946"/>
    </source>
</evidence>
<evidence type="ECO:0000256" key="8">
    <source>
        <dbReference type="ARBA" id="ARBA00023210"/>
    </source>
</evidence>
<comment type="similarity">
    <text evidence="2 10">Belongs to the TRAFAC class TrmE-Era-EngA-EngB-Septin-like GTPase superfamily. EngB GTPase family.</text>
</comment>
<keyword evidence="6" id="KW-0460">Magnesium</keyword>
<keyword evidence="3 10" id="KW-0132">Cell division</keyword>
<dbReference type="RefSeq" id="WP_262400063.1">
    <property type="nucleotide sequence ID" value="NZ_JACRTB010000012.1"/>
</dbReference>
<keyword evidence="5 10" id="KW-0547">Nucleotide-binding</keyword>
<evidence type="ECO:0000256" key="10">
    <source>
        <dbReference type="HAMAP-Rule" id="MF_00321"/>
    </source>
</evidence>
<dbReference type="PANTHER" id="PTHR11649:SF13">
    <property type="entry name" value="ENGB-TYPE G DOMAIN-CONTAINING PROTEIN"/>
    <property type="match status" value="1"/>
</dbReference>
<dbReference type="InterPro" id="IPR019987">
    <property type="entry name" value="GTP-bd_ribosome_bio_YsxC"/>
</dbReference>